<evidence type="ECO:0000313" key="1">
    <source>
        <dbReference type="EMBL" id="GJE60737.1"/>
    </source>
</evidence>
<keyword evidence="2" id="KW-1185">Reference proteome</keyword>
<comment type="caution">
    <text evidence="1">The sequence shown here is derived from an EMBL/GenBank/DDBJ whole genome shotgun (WGS) entry which is preliminary data.</text>
</comment>
<proteinExistence type="predicted"/>
<sequence>MSDEDCDFEHSPLSGPFTRDGVMVEVEIYRSEGSQDLWRLEIVDESVGCIAWTERFATDQEAYRAFTEAVEKGRVRLFVEAKADKVH</sequence>
<dbReference type="EMBL" id="BPRB01000159">
    <property type="protein sequence ID" value="GJE60737.1"/>
    <property type="molecule type" value="Genomic_DNA"/>
</dbReference>
<organism evidence="1 2">
    <name type="scientific">Methylobacterium trifolii</name>
    <dbReference type="NCBI Taxonomy" id="1003092"/>
    <lineage>
        <taxon>Bacteria</taxon>
        <taxon>Pseudomonadati</taxon>
        <taxon>Pseudomonadota</taxon>
        <taxon>Alphaproteobacteria</taxon>
        <taxon>Hyphomicrobiales</taxon>
        <taxon>Methylobacteriaceae</taxon>
        <taxon>Methylobacterium</taxon>
    </lineage>
</organism>
<accession>A0ABQ4U0R3</accession>
<protein>
    <submittedName>
        <fullName evidence="1">Uncharacterized protein</fullName>
    </submittedName>
</protein>
<reference evidence="1" key="2">
    <citation type="submission" date="2021-08" db="EMBL/GenBank/DDBJ databases">
        <authorList>
            <person name="Tani A."/>
            <person name="Ola A."/>
            <person name="Ogura Y."/>
            <person name="Katsura K."/>
            <person name="Hayashi T."/>
        </authorList>
    </citation>
    <scope>NUCLEOTIDE SEQUENCE</scope>
    <source>
        <strain evidence="1">DSM 23632</strain>
    </source>
</reference>
<reference evidence="1" key="1">
    <citation type="journal article" date="2021" name="Front. Microbiol.">
        <title>Comprehensive Comparative Genomics and Phenotyping of Methylobacterium Species.</title>
        <authorList>
            <person name="Alessa O."/>
            <person name="Ogura Y."/>
            <person name="Fujitani Y."/>
            <person name="Takami H."/>
            <person name="Hayashi T."/>
            <person name="Sahin N."/>
            <person name="Tani A."/>
        </authorList>
    </citation>
    <scope>NUCLEOTIDE SEQUENCE</scope>
    <source>
        <strain evidence="1">DSM 23632</strain>
    </source>
</reference>
<evidence type="ECO:0000313" key="2">
    <source>
        <dbReference type="Proteomes" id="UP001055057"/>
    </source>
</evidence>
<gene>
    <name evidence="1" type="ORF">MPOCJGCO_2853</name>
</gene>
<dbReference type="RefSeq" id="WP_238183344.1">
    <property type="nucleotide sequence ID" value="NZ_BPRB01000159.1"/>
</dbReference>
<dbReference type="Proteomes" id="UP001055057">
    <property type="component" value="Unassembled WGS sequence"/>
</dbReference>
<name>A0ABQ4U0R3_9HYPH</name>